<dbReference type="InterPro" id="IPR007248">
    <property type="entry name" value="Mpv17_PMP22"/>
</dbReference>
<keyword evidence="4 6" id="KW-1133">Transmembrane helix</keyword>
<name>A0AAN9JQD8_CLITE</name>
<keyword evidence="9" id="KW-1185">Reference proteome</keyword>
<evidence type="ECO:0000313" key="8">
    <source>
        <dbReference type="EMBL" id="KAK7303323.1"/>
    </source>
</evidence>
<evidence type="ECO:0000256" key="1">
    <source>
        <dbReference type="ARBA" id="ARBA00004141"/>
    </source>
</evidence>
<feature type="transmembrane region" description="Helical" evidence="6">
    <location>
        <begin position="270"/>
        <end position="290"/>
    </location>
</feature>
<organism evidence="8 9">
    <name type="scientific">Clitoria ternatea</name>
    <name type="common">Butterfly pea</name>
    <dbReference type="NCBI Taxonomy" id="43366"/>
    <lineage>
        <taxon>Eukaryota</taxon>
        <taxon>Viridiplantae</taxon>
        <taxon>Streptophyta</taxon>
        <taxon>Embryophyta</taxon>
        <taxon>Tracheophyta</taxon>
        <taxon>Spermatophyta</taxon>
        <taxon>Magnoliopsida</taxon>
        <taxon>eudicotyledons</taxon>
        <taxon>Gunneridae</taxon>
        <taxon>Pentapetalae</taxon>
        <taxon>rosids</taxon>
        <taxon>fabids</taxon>
        <taxon>Fabales</taxon>
        <taxon>Fabaceae</taxon>
        <taxon>Papilionoideae</taxon>
        <taxon>50 kb inversion clade</taxon>
        <taxon>NPAAA clade</taxon>
        <taxon>indigoferoid/millettioid clade</taxon>
        <taxon>Phaseoleae</taxon>
        <taxon>Clitoria</taxon>
    </lineage>
</organism>
<proteinExistence type="inferred from homology"/>
<dbReference type="PANTHER" id="PTHR11266">
    <property type="entry name" value="PEROXISOMAL MEMBRANE PROTEIN 2, PXMP2 MPV17"/>
    <property type="match status" value="1"/>
</dbReference>
<dbReference type="GO" id="GO:0016020">
    <property type="term" value="C:membrane"/>
    <property type="evidence" value="ECO:0007669"/>
    <property type="project" value="UniProtKB-SubCell"/>
</dbReference>
<evidence type="ECO:0000256" key="5">
    <source>
        <dbReference type="ARBA" id="ARBA00023136"/>
    </source>
</evidence>
<keyword evidence="3 6" id="KW-0812">Transmembrane</keyword>
<keyword evidence="5 6" id="KW-0472">Membrane</keyword>
<protein>
    <submittedName>
        <fullName evidence="8">Uncharacterized protein</fullName>
    </submittedName>
</protein>
<evidence type="ECO:0000256" key="7">
    <source>
        <dbReference type="SAM" id="MobiDB-lite"/>
    </source>
</evidence>
<dbReference type="PANTHER" id="PTHR11266:SF86">
    <property type="entry name" value="PEROXISOMAL MEMBRANE PROTEIN PMP22"/>
    <property type="match status" value="1"/>
</dbReference>
<accession>A0AAN9JQD8</accession>
<evidence type="ECO:0000256" key="6">
    <source>
        <dbReference type="RuleBase" id="RU363053"/>
    </source>
</evidence>
<evidence type="ECO:0000256" key="2">
    <source>
        <dbReference type="ARBA" id="ARBA00006824"/>
    </source>
</evidence>
<feature type="transmembrane region" description="Helical" evidence="6">
    <location>
        <begin position="168"/>
        <end position="190"/>
    </location>
</feature>
<evidence type="ECO:0000313" key="9">
    <source>
        <dbReference type="Proteomes" id="UP001359559"/>
    </source>
</evidence>
<feature type="compositionally biased region" description="Basic and acidic residues" evidence="7">
    <location>
        <begin position="8"/>
        <end position="34"/>
    </location>
</feature>
<dbReference type="EMBL" id="JAYKXN010000003">
    <property type="protein sequence ID" value="KAK7303323.1"/>
    <property type="molecule type" value="Genomic_DNA"/>
</dbReference>
<comment type="similarity">
    <text evidence="2 6">Belongs to the peroxisomal membrane protein PXMP2/4 family.</text>
</comment>
<comment type="subcellular location">
    <subcellularLocation>
        <location evidence="1">Membrane</location>
        <topology evidence="1">Multi-pass membrane protein</topology>
    </subcellularLocation>
</comment>
<evidence type="ECO:0000256" key="4">
    <source>
        <dbReference type="ARBA" id="ARBA00022989"/>
    </source>
</evidence>
<gene>
    <name evidence="8" type="ORF">RJT34_14226</name>
</gene>
<dbReference type="GO" id="GO:0005737">
    <property type="term" value="C:cytoplasm"/>
    <property type="evidence" value="ECO:0007669"/>
    <property type="project" value="TreeGrafter"/>
</dbReference>
<feature type="region of interest" description="Disordered" evidence="7">
    <location>
        <begin position="1"/>
        <end position="34"/>
    </location>
</feature>
<sequence>MIFNGRSQELKKKEEKKEKKEKKKEKEEKKEELKEKSKFAFDDLMRSVSPIHPSSPPKSFEAFVLDPSLPKLPPHLLTKYPKPLSPFLIPAKDKHQNPPPSYLLSTCSESKGGIKMGSLAKKGLNNYVKQLQQHPLRTKVITAGVLSGISDVVSQKLTGIQKLQIQRLILKVVLGAAYLGPFGHFFHIILDKIFKGRKDSKTVAKKVLIEQLTASPWNNFLFMIYYGLVVEGRPWVHVKTKVRKDYPSVQYTSWMFWPVVGWINHKYLPLHFRVVFHSLVAFCWGIFLNLRARSTALIKA</sequence>
<evidence type="ECO:0000256" key="3">
    <source>
        <dbReference type="ARBA" id="ARBA00022692"/>
    </source>
</evidence>
<reference evidence="8 9" key="1">
    <citation type="submission" date="2024-01" db="EMBL/GenBank/DDBJ databases">
        <title>The genomes of 5 underutilized Papilionoideae crops provide insights into root nodulation and disease resistance.</title>
        <authorList>
            <person name="Yuan L."/>
        </authorList>
    </citation>
    <scope>NUCLEOTIDE SEQUENCE [LARGE SCALE GENOMIC DNA]</scope>
    <source>
        <strain evidence="8">LY-2023</strain>
        <tissue evidence="8">Leaf</tissue>
    </source>
</reference>
<dbReference type="AlphaFoldDB" id="A0AAN9JQD8"/>
<dbReference type="Proteomes" id="UP001359559">
    <property type="component" value="Unassembled WGS sequence"/>
</dbReference>
<dbReference type="Pfam" id="PF04117">
    <property type="entry name" value="Mpv17_PMP22"/>
    <property type="match status" value="1"/>
</dbReference>
<comment type="caution">
    <text evidence="8">The sequence shown here is derived from an EMBL/GenBank/DDBJ whole genome shotgun (WGS) entry which is preliminary data.</text>
</comment>